<keyword evidence="4" id="KW-0946">Virion</keyword>
<reference evidence="11" key="1">
    <citation type="journal article" date="2020" name="Viruses">
        <title>Genome Analysis of a Novel Clade b Betabaculovirus Isolated from the Legume Pest Matsumuraeses phaseoli (Lepidoptera: Tortricidae).</title>
        <authorList>
            <person name="Shu R."/>
            <person name="Meng Q."/>
            <person name="Miao L."/>
            <person name="Liang H."/>
            <person name="Chen J."/>
            <person name="Xu Y."/>
            <person name="Cheng L."/>
            <person name="Jin W."/>
            <person name="Qin Q."/>
            <person name="Zhang H."/>
        </authorList>
    </citation>
    <scope>NUCLEOTIDE SEQUENCE</scope>
    <source>
        <strain evidence="11">IOZ01</strain>
    </source>
</reference>
<evidence type="ECO:0000313" key="11">
    <source>
        <dbReference type="EMBL" id="QOD39979.1"/>
    </source>
</evidence>
<gene>
    <name evidence="11" type="primary">pif-5</name>
    <name evidence="11" type="ORF">H4Q86_016</name>
</gene>
<dbReference type="GO" id="GO:0019031">
    <property type="term" value="C:viral envelope"/>
    <property type="evidence" value="ECO:0007669"/>
    <property type="project" value="UniProtKB-KW"/>
</dbReference>
<comment type="subcellular location">
    <subcellularLocation>
        <location evidence="1">Virion membrane</location>
    </subcellularLocation>
</comment>
<organism evidence="11 12">
    <name type="scientific">Matsumuraeses phaseoli granulovirus</name>
    <dbReference type="NCBI Taxonomy" id="2760664"/>
    <lineage>
        <taxon>Viruses</taxon>
        <taxon>Viruses incertae sedis</taxon>
        <taxon>Naldaviricetes</taxon>
        <taxon>Lefavirales</taxon>
        <taxon>Baculoviridae</taxon>
        <taxon>Betabaculovirus</taxon>
        <taxon>Betabaculovirus maphaseoli</taxon>
    </lineage>
</organism>
<keyword evidence="7 10" id="KW-1133">Transmembrane helix</keyword>
<evidence type="ECO:0000256" key="1">
    <source>
        <dbReference type="ARBA" id="ARBA00004182"/>
    </source>
</evidence>
<keyword evidence="5" id="KW-0261">Viral envelope protein</keyword>
<evidence type="ECO:0000256" key="8">
    <source>
        <dbReference type="ARBA" id="ARBA00023136"/>
    </source>
</evidence>
<proteinExistence type="inferred from homology"/>
<protein>
    <submittedName>
        <fullName evidence="11">Pif-5</fullName>
    </submittedName>
</protein>
<evidence type="ECO:0000256" key="3">
    <source>
        <dbReference type="ARBA" id="ARBA00022692"/>
    </source>
</evidence>
<feature type="transmembrane region" description="Helical" evidence="10">
    <location>
        <begin position="323"/>
        <end position="344"/>
    </location>
</feature>
<dbReference type="Pfam" id="PF04639">
    <property type="entry name" value="Baculo_E56"/>
    <property type="match status" value="1"/>
</dbReference>
<dbReference type="InterPro" id="IPR006733">
    <property type="entry name" value="Baculo_ODV-E56"/>
</dbReference>
<keyword evidence="6" id="KW-0426">Late protein</keyword>
<dbReference type="GO" id="GO:0055036">
    <property type="term" value="C:virion membrane"/>
    <property type="evidence" value="ECO:0007669"/>
    <property type="project" value="UniProtKB-SubCell"/>
</dbReference>
<evidence type="ECO:0000256" key="4">
    <source>
        <dbReference type="ARBA" id="ARBA00022844"/>
    </source>
</evidence>
<dbReference type="KEGG" id="vg:80539380"/>
<comment type="similarity">
    <text evidence="2">Belongs to the baculoviridae E56 family.</text>
</comment>
<keyword evidence="12" id="KW-1185">Reference proteome</keyword>
<accession>A0AAE7MLC4</accession>
<evidence type="ECO:0000256" key="5">
    <source>
        <dbReference type="ARBA" id="ARBA00022879"/>
    </source>
</evidence>
<dbReference type="EMBL" id="MT844067">
    <property type="protein sequence ID" value="QOD39979.1"/>
    <property type="molecule type" value="Genomic_DNA"/>
</dbReference>
<evidence type="ECO:0000256" key="7">
    <source>
        <dbReference type="ARBA" id="ARBA00022989"/>
    </source>
</evidence>
<dbReference type="GeneID" id="80539380"/>
<evidence type="ECO:0000256" key="10">
    <source>
        <dbReference type="SAM" id="Phobius"/>
    </source>
</evidence>
<keyword evidence="9" id="KW-0325">Glycoprotein</keyword>
<sequence length="357" mass="39332">MASFFSGLRRTNKVYPNSNNFITDHAQLIRNQAPGGFSLNNPLTMSLPNGDVVPGYNINGSFVTNANVNSVLRNNDVAGMRQIFPGATNTQMNGLTNLRRADNIPDSTMHTIQMRKNNIKQSHPETRVRDTAGVDRALNQNPRLRTYLQGAGAITLVGAGVYLVLRVGDLLGSIIDAINRTGGSWYYRGNNGGDNLNNIEACILRYRSCGMTHSLIEQFLCQLDPHDNTNVDPLLSYEEAISLCSGYNQQTEQSVCRASDTNADPTSLQYLDISQLDPNQTIQCVEPYDFGDLIGDLGLDWLLGDDGVITTSSNSFRSVSDNLLTIVMVVGGVLLLAFIGFFIYKMVIMKRYVQTEQ</sequence>
<evidence type="ECO:0000256" key="9">
    <source>
        <dbReference type="ARBA" id="ARBA00023180"/>
    </source>
</evidence>
<evidence type="ECO:0000256" key="2">
    <source>
        <dbReference type="ARBA" id="ARBA00008534"/>
    </source>
</evidence>
<keyword evidence="8 10" id="KW-0472">Membrane</keyword>
<dbReference type="Proteomes" id="UP000829694">
    <property type="component" value="Segment"/>
</dbReference>
<keyword evidence="3 10" id="KW-0812">Transmembrane</keyword>
<evidence type="ECO:0000256" key="6">
    <source>
        <dbReference type="ARBA" id="ARBA00022921"/>
    </source>
</evidence>
<name>A0AAE7MLC4_9BBAC</name>
<dbReference type="RefSeq" id="YP_010800734.1">
    <property type="nucleotide sequence ID" value="NC_076905.1"/>
</dbReference>
<evidence type="ECO:0000313" key="12">
    <source>
        <dbReference type="Proteomes" id="UP000829694"/>
    </source>
</evidence>